<dbReference type="CDD" id="cd18186">
    <property type="entry name" value="BTB_POZ_ZBTB_KLHL-like"/>
    <property type="match status" value="1"/>
</dbReference>
<protein>
    <submittedName>
        <fullName evidence="3">BTB/POZ domain-containing protein</fullName>
    </submittedName>
</protein>
<dbReference type="EMBL" id="JAKKPZ010000091">
    <property type="protein sequence ID" value="KAI1702897.1"/>
    <property type="molecule type" value="Genomic_DNA"/>
</dbReference>
<feature type="domain" description="BTB" evidence="2">
    <location>
        <begin position="267"/>
        <end position="323"/>
    </location>
</feature>
<dbReference type="InterPro" id="IPR011333">
    <property type="entry name" value="SKP1/BTB/POZ_sf"/>
</dbReference>
<evidence type="ECO:0000259" key="2">
    <source>
        <dbReference type="PROSITE" id="PS50097"/>
    </source>
</evidence>
<evidence type="ECO:0000313" key="4">
    <source>
        <dbReference type="Proteomes" id="UP001201812"/>
    </source>
</evidence>
<dbReference type="PANTHER" id="PTHR22744">
    <property type="entry name" value="HELIX LOOP HELIX PROTEIN 21-RELATED"/>
    <property type="match status" value="1"/>
</dbReference>
<dbReference type="SMART" id="SM00225">
    <property type="entry name" value="BTB"/>
    <property type="match status" value="1"/>
</dbReference>
<evidence type="ECO:0000313" key="3">
    <source>
        <dbReference type="EMBL" id="KAI1702897.1"/>
    </source>
</evidence>
<dbReference type="SUPFAM" id="SSF54695">
    <property type="entry name" value="POZ domain"/>
    <property type="match status" value="1"/>
</dbReference>
<gene>
    <name evidence="3" type="ORF">DdX_15230</name>
</gene>
<organism evidence="3 4">
    <name type="scientific">Ditylenchus destructor</name>
    <dbReference type="NCBI Taxonomy" id="166010"/>
    <lineage>
        <taxon>Eukaryota</taxon>
        <taxon>Metazoa</taxon>
        <taxon>Ecdysozoa</taxon>
        <taxon>Nematoda</taxon>
        <taxon>Chromadorea</taxon>
        <taxon>Rhabditida</taxon>
        <taxon>Tylenchina</taxon>
        <taxon>Tylenchomorpha</taxon>
        <taxon>Sphaerularioidea</taxon>
        <taxon>Anguinidae</taxon>
        <taxon>Anguininae</taxon>
        <taxon>Ditylenchus</taxon>
    </lineage>
</organism>
<keyword evidence="4" id="KW-1185">Reference proteome</keyword>
<reference evidence="3" key="1">
    <citation type="submission" date="2022-01" db="EMBL/GenBank/DDBJ databases">
        <title>Genome Sequence Resource for Two Populations of Ditylenchus destructor, the Migratory Endoparasitic Phytonematode.</title>
        <authorList>
            <person name="Zhang H."/>
            <person name="Lin R."/>
            <person name="Xie B."/>
        </authorList>
    </citation>
    <scope>NUCLEOTIDE SEQUENCE</scope>
    <source>
        <strain evidence="3">BazhouSP</strain>
    </source>
</reference>
<comment type="caution">
    <text evidence="3">The sequence shown here is derived from an EMBL/GenBank/DDBJ whole genome shotgun (WGS) entry which is preliminary data.</text>
</comment>
<proteinExistence type="predicted"/>
<dbReference type="PANTHER" id="PTHR22744:SF14">
    <property type="entry name" value="BTB DOMAIN-CONTAINING PROTEIN-RELATED"/>
    <property type="match status" value="1"/>
</dbReference>
<dbReference type="Pfam" id="PF00651">
    <property type="entry name" value="BTB"/>
    <property type="match status" value="1"/>
</dbReference>
<sequence length="428" mass="49262">MNLASNTRKRPYEENSNELPVKQENVLEYLPTNVKANSDSEKTALERRIDSHFNALNIRLSKFKNEFQEQLRSNTEQNSREIKISVMSEFVNIKDEMKAINEIVQTLRPKEERLRPKEDVAANTGIHRGTLSLPFIAKELKAEGILRSPKVPIAGASWYISIKVIGNSFILFLCCTPESQEIGYQISGYYSLLHGEKRVAVSFEYFYKKPPVKRIPILQYTFYRLSDHGNELVSHENCTTAQVDFGFKRVLIRSADIDSFLNPMFPSDCVFVVEGHRLHLNKGFLSVHSPYFSELFNEKTADNEYIFDDVSVNEMGQLLSMIYPMKKKNIITKSNIRSMLRVSTRFAVTDVIDKCEEFLINCPTGTPEERLSLSEKLFLSQNYKLNDLKNWCIEQVNTTADFKALQSCQEYKSLDGDILRSILNNVKL</sequence>
<name>A0AAD4MPU7_9BILA</name>
<dbReference type="InterPro" id="IPR000210">
    <property type="entry name" value="BTB/POZ_dom"/>
</dbReference>
<dbReference type="AlphaFoldDB" id="A0AAD4MPU7"/>
<dbReference type="Gene3D" id="3.30.710.10">
    <property type="entry name" value="Potassium Channel Kv1.1, Chain A"/>
    <property type="match status" value="1"/>
</dbReference>
<dbReference type="PROSITE" id="PS50097">
    <property type="entry name" value="BTB"/>
    <property type="match status" value="1"/>
</dbReference>
<evidence type="ECO:0000256" key="1">
    <source>
        <dbReference type="SAM" id="MobiDB-lite"/>
    </source>
</evidence>
<accession>A0AAD4MPU7</accession>
<dbReference type="Proteomes" id="UP001201812">
    <property type="component" value="Unassembled WGS sequence"/>
</dbReference>
<feature type="region of interest" description="Disordered" evidence="1">
    <location>
        <begin position="1"/>
        <end position="20"/>
    </location>
</feature>